<sequence>MIKPVVLMSLALLLLVCNVSVVLAKKPSSSSSKKTGDGPPPQPCQKYLDMSDEDLFFSASEGRRIGDHCRIKNSPSASCDYYVVAEPSATTGYDGWPRTFEDRGRGCVYHPDGKGKCGYQKMDYRHWDETERTQMCAGNYVQNAAAQLRHAILNDRCGGSCSLPQCHHASHETTRPYCYHCRKCKDNMEHCKEGYKFCKLCKEECPSDYEKGEVKRTMGDEL</sequence>
<keyword evidence="3" id="KW-1185">Reference proteome</keyword>
<reference evidence="2" key="1">
    <citation type="submission" date="2020-06" db="EMBL/GenBank/DDBJ databases">
        <authorList>
            <consortium name="Plant Systems Biology data submission"/>
        </authorList>
    </citation>
    <scope>NUCLEOTIDE SEQUENCE</scope>
    <source>
        <strain evidence="2">D6</strain>
    </source>
</reference>
<comment type="caution">
    <text evidence="2">The sequence shown here is derived from an EMBL/GenBank/DDBJ whole genome shotgun (WGS) entry which is preliminary data.</text>
</comment>
<accession>A0A9N8DDB6</accession>
<dbReference type="Proteomes" id="UP001153069">
    <property type="component" value="Unassembled WGS sequence"/>
</dbReference>
<dbReference type="AlphaFoldDB" id="A0A9N8DDB6"/>
<dbReference type="EMBL" id="CAICTM010000085">
    <property type="protein sequence ID" value="CAB9500544.1"/>
    <property type="molecule type" value="Genomic_DNA"/>
</dbReference>
<keyword evidence="1" id="KW-0732">Signal</keyword>
<evidence type="ECO:0000256" key="1">
    <source>
        <dbReference type="SAM" id="SignalP"/>
    </source>
</evidence>
<feature type="signal peptide" evidence="1">
    <location>
        <begin position="1"/>
        <end position="24"/>
    </location>
</feature>
<gene>
    <name evidence="2" type="ORF">SEMRO_86_G045640.1</name>
</gene>
<evidence type="ECO:0000313" key="2">
    <source>
        <dbReference type="EMBL" id="CAB9500544.1"/>
    </source>
</evidence>
<evidence type="ECO:0000313" key="3">
    <source>
        <dbReference type="Proteomes" id="UP001153069"/>
    </source>
</evidence>
<protein>
    <submittedName>
        <fullName evidence="2">Uncharacterized protein</fullName>
    </submittedName>
</protein>
<organism evidence="2 3">
    <name type="scientific">Seminavis robusta</name>
    <dbReference type="NCBI Taxonomy" id="568900"/>
    <lineage>
        <taxon>Eukaryota</taxon>
        <taxon>Sar</taxon>
        <taxon>Stramenopiles</taxon>
        <taxon>Ochrophyta</taxon>
        <taxon>Bacillariophyta</taxon>
        <taxon>Bacillariophyceae</taxon>
        <taxon>Bacillariophycidae</taxon>
        <taxon>Naviculales</taxon>
        <taxon>Naviculaceae</taxon>
        <taxon>Seminavis</taxon>
    </lineage>
</organism>
<proteinExistence type="predicted"/>
<name>A0A9N8DDB6_9STRA</name>
<feature type="chain" id="PRO_5040114953" evidence="1">
    <location>
        <begin position="25"/>
        <end position="222"/>
    </location>
</feature>